<keyword evidence="2" id="KW-0812">Transmembrane</keyword>
<dbReference type="Proteomes" id="UP000004688">
    <property type="component" value="Chromosome"/>
</dbReference>
<dbReference type="Pfam" id="PF07219">
    <property type="entry name" value="HemY_N"/>
    <property type="match status" value="1"/>
</dbReference>
<reference evidence="6 7" key="1">
    <citation type="journal article" date="2013" name="PLoS ONE">
        <title>Poles Apart: Arctic and Antarctic Octadecabacter strains Share High Genome Plasticity and a New Type of Xanthorhodopsin.</title>
        <authorList>
            <person name="Vollmers J."/>
            <person name="Voget S."/>
            <person name="Dietrich S."/>
            <person name="Gollnow K."/>
            <person name="Smits M."/>
            <person name="Meyer K."/>
            <person name="Brinkhoff T."/>
            <person name="Simon M."/>
            <person name="Daniel R."/>
        </authorList>
    </citation>
    <scope>NUCLEOTIDE SEQUENCE [LARGE SCALE GENOMIC DNA]</scope>
    <source>
        <strain evidence="6 7">238</strain>
    </source>
</reference>
<keyword evidence="7" id="KW-1185">Reference proteome</keyword>
<evidence type="ECO:0000256" key="4">
    <source>
        <dbReference type="ARBA" id="ARBA00023136"/>
    </source>
</evidence>
<comment type="subcellular location">
    <subcellularLocation>
        <location evidence="1">Membrane</location>
    </subcellularLocation>
</comment>
<proteinExistence type="predicted"/>
<dbReference type="PIRSF" id="PIRSF031802">
    <property type="entry name" value="UCP031802"/>
    <property type="match status" value="1"/>
</dbReference>
<dbReference type="InterPro" id="IPR016982">
    <property type="entry name" value="Mms48"/>
</dbReference>
<dbReference type="Gene3D" id="1.25.40.10">
    <property type="entry name" value="Tetratricopeptide repeat domain"/>
    <property type="match status" value="1"/>
</dbReference>
<evidence type="ECO:0000256" key="3">
    <source>
        <dbReference type="ARBA" id="ARBA00022989"/>
    </source>
</evidence>
<evidence type="ECO:0000256" key="2">
    <source>
        <dbReference type="ARBA" id="ARBA00022692"/>
    </source>
</evidence>
<dbReference type="SUPFAM" id="SSF48452">
    <property type="entry name" value="TPR-like"/>
    <property type="match status" value="1"/>
</dbReference>
<evidence type="ECO:0000313" key="7">
    <source>
        <dbReference type="Proteomes" id="UP000004688"/>
    </source>
</evidence>
<dbReference type="KEGG" id="oar:OA238_c41650"/>
<gene>
    <name evidence="6" type="ORF">OA238_c41650</name>
</gene>
<dbReference type="GO" id="GO:0016020">
    <property type="term" value="C:membrane"/>
    <property type="evidence" value="ECO:0007669"/>
    <property type="project" value="UniProtKB-SubCell"/>
</dbReference>
<evidence type="ECO:0000256" key="1">
    <source>
        <dbReference type="ARBA" id="ARBA00004370"/>
    </source>
</evidence>
<dbReference type="RefSeq" id="WP_015497051.1">
    <property type="nucleotide sequence ID" value="NC_020908.1"/>
</dbReference>
<keyword evidence="3" id="KW-1133">Transmembrane helix</keyword>
<dbReference type="OrthoDB" id="9798343at2"/>
<dbReference type="HOGENOM" id="CLU_028454_0_0_5"/>
<evidence type="ECO:0000259" key="5">
    <source>
        <dbReference type="Pfam" id="PF07219"/>
    </source>
</evidence>
<name>M9RPG6_9RHOB</name>
<organism evidence="6 7">
    <name type="scientific">Octadecabacter arcticus 238</name>
    <dbReference type="NCBI Taxonomy" id="391616"/>
    <lineage>
        <taxon>Bacteria</taxon>
        <taxon>Pseudomonadati</taxon>
        <taxon>Pseudomonadota</taxon>
        <taxon>Alphaproteobacteria</taxon>
        <taxon>Rhodobacterales</taxon>
        <taxon>Roseobacteraceae</taxon>
        <taxon>Octadecabacter</taxon>
    </lineage>
</organism>
<dbReference type="STRING" id="391616.OA238_c41650"/>
<dbReference type="EMBL" id="CP003742">
    <property type="protein sequence ID" value="AGI74082.1"/>
    <property type="molecule type" value="Genomic_DNA"/>
</dbReference>
<accession>M9RPG6</accession>
<dbReference type="InterPro" id="IPR010817">
    <property type="entry name" value="HemY_N"/>
</dbReference>
<evidence type="ECO:0000313" key="6">
    <source>
        <dbReference type="EMBL" id="AGI74082.1"/>
    </source>
</evidence>
<sequence>MLWSLVKILVFVAAVMAATFGAIMLLEMEGSATIDIGGQAASFSVIEMVIGLIVLVASIWLVFKLIGLAIATFKFLNGDETAISRYFSRNRERKGYEALSEGMMALASGEGRLAMAKANRAEKFLERPELTNLLTAQAAELAGDRKTAELTYRKLLEDDKTRFVGVRGIMKQKLQDGDTDTALLLAQKAFAIKPKHVETQDTLLRLQAEKSDWKGARETLTAKLKTGQLPRNVHRRRDAVLALSEAKDVFAEGATLEAQEAAIEANRMSPDLVPAAVMAAQAHVAKNSSRAATRVIKKAWDVAPHPDLASAFAAIAPDEDPAARVKRFSTLTKVHPNHPETRMLLAELNIAAEDFPEARRAITELVAKDPTARSLTIMAAIERGEGSADAVVRGWLAKALTATRGPQWICDNCQHIHPVWAPICVNCSGFDTLAWREPPKGEVAMPAGVEMLPLIVGQVESPSDTLDVEIVEAEIVEDDGAIVSSTDDIK</sequence>
<dbReference type="AlphaFoldDB" id="M9RPG6"/>
<dbReference type="eggNOG" id="COG3898">
    <property type="taxonomic scope" value="Bacteria"/>
</dbReference>
<feature type="domain" description="HemY N-terminal" evidence="5">
    <location>
        <begin position="30"/>
        <end position="143"/>
    </location>
</feature>
<protein>
    <submittedName>
        <fullName evidence="6">HemY-like protein</fullName>
    </submittedName>
</protein>
<keyword evidence="4" id="KW-0472">Membrane</keyword>
<dbReference type="InterPro" id="IPR011990">
    <property type="entry name" value="TPR-like_helical_dom_sf"/>
</dbReference>